<dbReference type="InterPro" id="IPR013159">
    <property type="entry name" value="DnaA_C"/>
</dbReference>
<evidence type="ECO:0000313" key="2">
    <source>
        <dbReference type="EMBL" id="RBO98701.1"/>
    </source>
</evidence>
<dbReference type="SUPFAM" id="SSF48295">
    <property type="entry name" value="TrpR-like"/>
    <property type="match status" value="1"/>
</dbReference>
<comment type="caution">
    <text evidence="2">The sequence shown here is derived from an EMBL/GenBank/DDBJ whole genome shotgun (WGS) entry which is preliminary data.</text>
</comment>
<sequence>MLNNFPDFLSGRTDTLIVLRSFPTAAQRSFNREENNRSIMGEVNRKMRMTDDALYLAELLSHNHKLKRQGNNNERQQYAWTLCGALLSLLSVFFQVSLKELRSAERGNNHVARIRQFGMYIAHTMFGLSMSEVAGAFCRERTTVKHACHLIEDMRENEKFDRNVSDFEYLVRSLYPGVGGIAE</sequence>
<dbReference type="SMART" id="SM00760">
    <property type="entry name" value="Bac_DnaA_C"/>
    <property type="match status" value="1"/>
</dbReference>
<dbReference type="GO" id="GO:0006275">
    <property type="term" value="P:regulation of DNA replication"/>
    <property type="evidence" value="ECO:0007669"/>
    <property type="project" value="InterPro"/>
</dbReference>
<dbReference type="GO" id="GO:0006270">
    <property type="term" value="P:DNA replication initiation"/>
    <property type="evidence" value="ECO:0007669"/>
    <property type="project" value="InterPro"/>
</dbReference>
<dbReference type="Pfam" id="PF08299">
    <property type="entry name" value="Bac_DnaA_C"/>
    <property type="match status" value="1"/>
</dbReference>
<dbReference type="Proteomes" id="UP000252893">
    <property type="component" value="Unassembled WGS sequence"/>
</dbReference>
<evidence type="ECO:0000313" key="3">
    <source>
        <dbReference type="Proteomes" id="UP000252893"/>
    </source>
</evidence>
<dbReference type="EMBL" id="QNRH01000001">
    <property type="protein sequence ID" value="RBO98701.1"/>
    <property type="molecule type" value="Genomic_DNA"/>
</dbReference>
<organism evidence="2 3">
    <name type="scientific">Pseudochrobactrum asaccharolyticum</name>
    <dbReference type="NCBI Taxonomy" id="354351"/>
    <lineage>
        <taxon>Bacteria</taxon>
        <taxon>Pseudomonadati</taxon>
        <taxon>Pseudomonadota</taxon>
        <taxon>Alphaproteobacteria</taxon>
        <taxon>Hyphomicrobiales</taxon>
        <taxon>Brucellaceae</taxon>
        <taxon>Pseudochrobactrum</taxon>
    </lineage>
</organism>
<keyword evidence="3" id="KW-1185">Reference proteome</keyword>
<dbReference type="AlphaFoldDB" id="A0A366E8K2"/>
<dbReference type="RefSeq" id="WP_113942638.1">
    <property type="nucleotide sequence ID" value="NZ_JBHEEG010000003.1"/>
</dbReference>
<dbReference type="InterPro" id="IPR010921">
    <property type="entry name" value="Trp_repressor/repl_initiator"/>
</dbReference>
<dbReference type="Gene3D" id="1.10.1750.10">
    <property type="match status" value="1"/>
</dbReference>
<dbReference type="OrthoDB" id="8480222at2"/>
<evidence type="ECO:0000259" key="1">
    <source>
        <dbReference type="SMART" id="SM00760"/>
    </source>
</evidence>
<protein>
    <submittedName>
        <fullName evidence="2">DnaA-like protein</fullName>
    </submittedName>
</protein>
<dbReference type="GO" id="GO:0043565">
    <property type="term" value="F:sequence-specific DNA binding"/>
    <property type="evidence" value="ECO:0007669"/>
    <property type="project" value="InterPro"/>
</dbReference>
<proteinExistence type="predicted"/>
<accession>A0A366E8K2</accession>
<reference evidence="2 3" key="1">
    <citation type="submission" date="2018-06" db="EMBL/GenBank/DDBJ databases">
        <title>Genomic Encyclopedia of Type Strains, Phase IV (KMG-IV): sequencing the most valuable type-strain genomes for metagenomic binning, comparative biology and taxonomic classification.</title>
        <authorList>
            <person name="Goeker M."/>
        </authorList>
    </citation>
    <scope>NUCLEOTIDE SEQUENCE [LARGE SCALE GENOMIC DNA]</scope>
    <source>
        <strain evidence="2 3">DSM 25619</strain>
    </source>
</reference>
<feature type="domain" description="Chromosomal replication initiator DnaA C-terminal" evidence="1">
    <location>
        <begin position="82"/>
        <end position="151"/>
    </location>
</feature>
<dbReference type="CDD" id="cd06571">
    <property type="entry name" value="Bac_DnaA_C"/>
    <property type="match status" value="1"/>
</dbReference>
<dbReference type="GO" id="GO:0005524">
    <property type="term" value="F:ATP binding"/>
    <property type="evidence" value="ECO:0007669"/>
    <property type="project" value="InterPro"/>
</dbReference>
<gene>
    <name evidence="2" type="ORF">DFR47_101301</name>
</gene>
<name>A0A366E8K2_9HYPH</name>